<evidence type="ECO:0000256" key="3">
    <source>
        <dbReference type="ARBA" id="ARBA00022833"/>
    </source>
</evidence>
<evidence type="ECO:0000259" key="5">
    <source>
        <dbReference type="PROSITE" id="PS50865"/>
    </source>
</evidence>
<evidence type="ECO:0000256" key="4">
    <source>
        <dbReference type="PROSITE-ProRule" id="PRU00134"/>
    </source>
</evidence>
<dbReference type="RefSeq" id="XP_041217224.1">
    <property type="nucleotide sequence ID" value="XM_041377940.1"/>
</dbReference>
<keyword evidence="1" id="KW-0479">Metal-binding</keyword>
<keyword evidence="3" id="KW-0862">Zinc</keyword>
<gene>
    <name evidence="6" type="ORF">F5891DRAFT_987747</name>
</gene>
<comment type="caution">
    <text evidence="6">The sequence shown here is derived from an EMBL/GenBank/DDBJ whole genome shotgun (WGS) entry which is preliminary data.</text>
</comment>
<dbReference type="Pfam" id="PF01753">
    <property type="entry name" value="zf-MYND"/>
    <property type="match status" value="1"/>
</dbReference>
<dbReference type="EMBL" id="JABBWK010000176">
    <property type="protein sequence ID" value="KAG1888905.1"/>
    <property type="molecule type" value="Genomic_DNA"/>
</dbReference>
<protein>
    <recommendedName>
        <fullName evidence="5">MYND-type domain-containing protein</fullName>
    </recommendedName>
</protein>
<dbReference type="AlphaFoldDB" id="A0AAD4DRU4"/>
<dbReference type="Proteomes" id="UP001195769">
    <property type="component" value="Unassembled WGS sequence"/>
</dbReference>
<evidence type="ECO:0000313" key="6">
    <source>
        <dbReference type="EMBL" id="KAG1888905.1"/>
    </source>
</evidence>
<dbReference type="GeneID" id="64672238"/>
<feature type="domain" description="MYND-type" evidence="5">
    <location>
        <begin position="368"/>
        <end position="414"/>
    </location>
</feature>
<keyword evidence="7" id="KW-1185">Reference proteome</keyword>
<keyword evidence="2 4" id="KW-0863">Zinc-finger</keyword>
<proteinExistence type="predicted"/>
<dbReference type="PROSITE" id="PS50865">
    <property type="entry name" value="ZF_MYND_2"/>
    <property type="match status" value="1"/>
</dbReference>
<dbReference type="InterPro" id="IPR002893">
    <property type="entry name" value="Znf_MYND"/>
</dbReference>
<evidence type="ECO:0000313" key="7">
    <source>
        <dbReference type="Proteomes" id="UP001195769"/>
    </source>
</evidence>
<reference evidence="6" key="1">
    <citation type="journal article" date="2020" name="New Phytol.">
        <title>Comparative genomics reveals dynamic genome evolution in host specialist ectomycorrhizal fungi.</title>
        <authorList>
            <person name="Lofgren L.A."/>
            <person name="Nguyen N.H."/>
            <person name="Vilgalys R."/>
            <person name="Ruytinx J."/>
            <person name="Liao H.L."/>
            <person name="Branco S."/>
            <person name="Kuo A."/>
            <person name="LaButti K."/>
            <person name="Lipzen A."/>
            <person name="Andreopoulos W."/>
            <person name="Pangilinan J."/>
            <person name="Riley R."/>
            <person name="Hundley H."/>
            <person name="Na H."/>
            <person name="Barry K."/>
            <person name="Grigoriev I.V."/>
            <person name="Stajich J.E."/>
            <person name="Kennedy P.G."/>
        </authorList>
    </citation>
    <scope>NUCLEOTIDE SEQUENCE</scope>
    <source>
        <strain evidence="6">FC203</strain>
    </source>
</reference>
<dbReference type="Gene3D" id="1.10.220.160">
    <property type="match status" value="1"/>
</dbReference>
<accession>A0AAD4DRU4</accession>
<evidence type="ECO:0000256" key="1">
    <source>
        <dbReference type="ARBA" id="ARBA00022723"/>
    </source>
</evidence>
<dbReference type="GO" id="GO:0008270">
    <property type="term" value="F:zinc ion binding"/>
    <property type="evidence" value="ECO:0007669"/>
    <property type="project" value="UniProtKB-KW"/>
</dbReference>
<evidence type="ECO:0000256" key="2">
    <source>
        <dbReference type="ARBA" id="ARBA00022771"/>
    </source>
</evidence>
<sequence>MCPGAEPERYLFSAWNRVTPWLVFFHSQFIMRRANHRPISRRLAVDVVGCILQHANNMITNGGDTVLITTPSIYHLLVELWLLALKIKDEDVLIIPQHPCNQSIYGPQFASLEIVIPLVFSDCTNYKAFMTTVLEVSGDIGTVVSTALEYVMHMGLMAQDPNKVTSLPTSLGMLTHTFSNCVIVIIELSKHSAAMREEFILRLSVKKIFLICRIIQLLFSSGESMDPTFGKSTLVQSFLYLIALLLRANNTVPVLHQALHSYAFEIAMGIQGPAVEVDLRDYKKSFLVILDIFLVYDKILTYAYKHVDAWSNALGPDVLPDETIRKRWSAVETKIRLYASLKSREEKIRRPSPDKKGWILRVNLPKEQCYCGDTTEDTQLRQCSECQVVRYCSKRCQRDSWWSDIQDQVAAARCKYPEDQDRLVVKITIDKEEISVQPLRQYLFVFNGLSENEVVDRLSSWPDPRGHLRRSFFCSVIAIHDKYSSQILFSPHTALDMETVPTLSRNQQSLAYKADPTLHRHSADETEISGKF</sequence>
<name>A0AAD4DRU4_9AGAM</name>
<dbReference type="Gene3D" id="6.10.140.2220">
    <property type="match status" value="1"/>
</dbReference>
<organism evidence="6 7">
    <name type="scientific">Suillus fuscotomentosus</name>
    <dbReference type="NCBI Taxonomy" id="1912939"/>
    <lineage>
        <taxon>Eukaryota</taxon>
        <taxon>Fungi</taxon>
        <taxon>Dikarya</taxon>
        <taxon>Basidiomycota</taxon>
        <taxon>Agaricomycotina</taxon>
        <taxon>Agaricomycetes</taxon>
        <taxon>Agaricomycetidae</taxon>
        <taxon>Boletales</taxon>
        <taxon>Suillineae</taxon>
        <taxon>Suillaceae</taxon>
        <taxon>Suillus</taxon>
    </lineage>
</organism>
<dbReference type="SUPFAM" id="SSF144232">
    <property type="entry name" value="HIT/MYND zinc finger-like"/>
    <property type="match status" value="1"/>
</dbReference>